<dbReference type="Proteomes" id="UP001589740">
    <property type="component" value="Unassembled WGS sequence"/>
</dbReference>
<feature type="region of interest" description="Disordered" evidence="1">
    <location>
        <begin position="27"/>
        <end position="60"/>
    </location>
</feature>
<accession>A0ABV5Z3Y2</accession>
<name>A0ABV5Z3Y2_9STAP</name>
<comment type="caution">
    <text evidence="2">The sequence shown here is derived from an EMBL/GenBank/DDBJ whole genome shotgun (WGS) entry which is preliminary data.</text>
</comment>
<keyword evidence="3" id="KW-1185">Reference proteome</keyword>
<protein>
    <recommendedName>
        <fullName evidence="4">Lipoprotein</fullName>
    </recommendedName>
</protein>
<dbReference type="RefSeq" id="WP_380570393.1">
    <property type="nucleotide sequence ID" value="NZ_JBHMAH010000015.1"/>
</dbReference>
<evidence type="ECO:0000256" key="1">
    <source>
        <dbReference type="SAM" id="MobiDB-lite"/>
    </source>
</evidence>
<sequence length="206" mass="23633">MKFIIVLLAIPLFISSCVGLLIPDDSNQSATEETGESASEESTEEATEVSSEKEPTEVTPIDVTRDAFVSNLFSANYEYRTISLRSSYEYMTRILGEPIGSGQSIDGVYYHYNHIGFNFPEKREETDDLSELKIDGIIIFPENFTKQEAVETFGWPTRDEVSDFWMIYDADDSNEQYVMMKYNQEDTITEIILQHKNLEDTEFYGK</sequence>
<reference evidence="2 3" key="1">
    <citation type="submission" date="2024-09" db="EMBL/GenBank/DDBJ databases">
        <authorList>
            <person name="Sun Q."/>
            <person name="Mori K."/>
        </authorList>
    </citation>
    <scope>NUCLEOTIDE SEQUENCE [LARGE SCALE GENOMIC DNA]</scope>
    <source>
        <strain evidence="2 3">JCM 12822</strain>
    </source>
</reference>
<dbReference type="EMBL" id="JBHMAH010000015">
    <property type="protein sequence ID" value="MFB9860817.1"/>
    <property type="molecule type" value="Genomic_DNA"/>
</dbReference>
<feature type="compositionally biased region" description="Acidic residues" evidence="1">
    <location>
        <begin position="33"/>
        <end position="47"/>
    </location>
</feature>
<evidence type="ECO:0000313" key="2">
    <source>
        <dbReference type="EMBL" id="MFB9860817.1"/>
    </source>
</evidence>
<evidence type="ECO:0008006" key="4">
    <source>
        <dbReference type="Google" id="ProtNLM"/>
    </source>
</evidence>
<proteinExistence type="predicted"/>
<gene>
    <name evidence="2" type="ORF">ACFFLE_06790</name>
</gene>
<organism evidence="2 3">
    <name type="scientific">Salinicoccus siamensis</name>
    <dbReference type="NCBI Taxonomy" id="381830"/>
    <lineage>
        <taxon>Bacteria</taxon>
        <taxon>Bacillati</taxon>
        <taxon>Bacillota</taxon>
        <taxon>Bacilli</taxon>
        <taxon>Bacillales</taxon>
        <taxon>Staphylococcaceae</taxon>
        <taxon>Salinicoccus</taxon>
    </lineage>
</organism>
<evidence type="ECO:0000313" key="3">
    <source>
        <dbReference type="Proteomes" id="UP001589740"/>
    </source>
</evidence>
<dbReference type="PROSITE" id="PS51257">
    <property type="entry name" value="PROKAR_LIPOPROTEIN"/>
    <property type="match status" value="1"/>
</dbReference>